<feature type="compositionally biased region" description="Basic and acidic residues" evidence="2">
    <location>
        <begin position="94"/>
        <end position="103"/>
    </location>
</feature>
<dbReference type="InterPro" id="IPR001878">
    <property type="entry name" value="Znf_CCHC"/>
</dbReference>
<name>A0A854QPX5_CRYNE</name>
<dbReference type="Proteomes" id="UP000199727">
    <property type="component" value="Unassembled WGS sequence"/>
</dbReference>
<dbReference type="GO" id="GO:0071013">
    <property type="term" value="C:catalytic step 2 spliceosome"/>
    <property type="evidence" value="ECO:0007669"/>
    <property type="project" value="TreeGrafter"/>
</dbReference>
<feature type="region of interest" description="Disordered" evidence="2">
    <location>
        <begin position="35"/>
        <end position="129"/>
    </location>
</feature>
<dbReference type="OrthoDB" id="8026949at2759"/>
<gene>
    <name evidence="4" type="ORF">C361_00150</name>
</gene>
<keyword evidence="1" id="KW-0862">Zinc</keyword>
<feature type="domain" description="CCHC-type" evidence="3">
    <location>
        <begin position="297"/>
        <end position="311"/>
    </location>
</feature>
<accession>A0A854QPX5</accession>
<keyword evidence="1" id="KW-0479">Metal-binding</keyword>
<comment type="caution">
    <text evidence="4">The sequence shown here is derived from an EMBL/GenBank/DDBJ whole genome shotgun (WGS) entry which is preliminary data.</text>
</comment>
<feature type="compositionally biased region" description="Basic residues" evidence="2">
    <location>
        <begin position="61"/>
        <end position="70"/>
    </location>
</feature>
<sequence length="577" mass="64300">MPRLPLPLPRLTLYTGGKECSLCEVGCSERAALTATGRKGAARTPQKDTSVPPHILQHPRTSPRRRPMRGKKVEKTLPVRYPGAPSGGQAGPEAQDRQRETSKGARGMEGAKAEGAGGDERDGRGKQAVEHQGEKMFEAYRSVLRFPSLQTTQNTTLTCNQIPPNPPWRTPLGRTFFHLSSPVGEYTQHESNRAEEESANSSSYTDILKRTFKDFSVVPVGSDVEIVHLHRQYPPKVAAAAEEELEDGELEQDAWTVDVQPMRGYVEGDSNSIIFDGDDDGEPPNEPADLPSFHGECWNCLQQGHTLAHCPHPRNHLQINHSRELFFYARDNLPPPRAERYLHDYLNMRLTIQEKERRLELLERFRPGEIGKELDHAAWMMVDNSDSDEMLVDEIQKPQKWDKGEYEWIQNIAKWGYPPGWTTALNPIEILKGRISSLEAYDTAYRFTPEPGEELVIFGDEEDEGPSVLGVTLGSADGREGSKEEDGESEMSIVSDSPSPLPLSPAPSRSPLPPSDIPPPPSLPPDLPPPPPPPPPSDLPPPPPPNRWANYHTDMFSSSRLVVYDETRPFVLGTYAH</sequence>
<feature type="compositionally biased region" description="Basic and acidic residues" evidence="2">
    <location>
        <begin position="118"/>
        <end position="129"/>
    </location>
</feature>
<dbReference type="PROSITE" id="PS50158">
    <property type="entry name" value="ZF_CCHC"/>
    <property type="match status" value="1"/>
</dbReference>
<feature type="compositionally biased region" description="Pro residues" evidence="2">
    <location>
        <begin position="499"/>
        <end position="546"/>
    </location>
</feature>
<organism evidence="4 5">
    <name type="scientific">Cryptococcus neoformans Tu259-1</name>
    <dbReference type="NCBI Taxonomy" id="1230072"/>
    <lineage>
        <taxon>Eukaryota</taxon>
        <taxon>Fungi</taxon>
        <taxon>Dikarya</taxon>
        <taxon>Basidiomycota</taxon>
        <taxon>Agaricomycotina</taxon>
        <taxon>Tremellomycetes</taxon>
        <taxon>Tremellales</taxon>
        <taxon>Cryptococcaceae</taxon>
        <taxon>Cryptococcus</taxon>
        <taxon>Cryptococcus neoformans species complex</taxon>
    </lineage>
</organism>
<reference evidence="4 5" key="1">
    <citation type="submission" date="2017-06" db="EMBL/GenBank/DDBJ databases">
        <title>Global population genomics of the pathogenic fungus Cryptococcus neoformans var. grubii.</title>
        <authorList>
            <person name="Cuomo C."/>
            <person name="Litvintseva A."/>
            <person name="Chen Y."/>
            <person name="Young S."/>
            <person name="Zeng Q."/>
            <person name="Chapman S."/>
            <person name="Gujja S."/>
            <person name="Saif S."/>
            <person name="Birren B."/>
        </authorList>
    </citation>
    <scope>NUCLEOTIDE SEQUENCE [LARGE SCALE GENOMIC DNA]</scope>
    <source>
        <strain evidence="4 5">Tu259-1</strain>
    </source>
</reference>
<feature type="compositionally biased region" description="Low complexity" evidence="2">
    <location>
        <begin position="104"/>
        <end position="114"/>
    </location>
</feature>
<evidence type="ECO:0000313" key="4">
    <source>
        <dbReference type="EMBL" id="OXG30317.1"/>
    </source>
</evidence>
<dbReference type="PANTHER" id="PTHR13316">
    <property type="entry name" value="ZINC FINGER, CCHC DOMAIN CONTAINING 8"/>
    <property type="match status" value="1"/>
</dbReference>
<dbReference type="AlphaFoldDB" id="A0A854QPX5"/>
<dbReference type="GO" id="GO:0003723">
    <property type="term" value="F:RNA binding"/>
    <property type="evidence" value="ECO:0007669"/>
    <property type="project" value="TreeGrafter"/>
</dbReference>
<evidence type="ECO:0000259" key="3">
    <source>
        <dbReference type="PROSITE" id="PS50158"/>
    </source>
</evidence>
<dbReference type="GO" id="GO:0008270">
    <property type="term" value="F:zinc ion binding"/>
    <property type="evidence" value="ECO:0007669"/>
    <property type="project" value="UniProtKB-KW"/>
</dbReference>
<protein>
    <recommendedName>
        <fullName evidence="3">CCHC-type domain-containing protein</fullName>
    </recommendedName>
</protein>
<feature type="region of interest" description="Disordered" evidence="2">
    <location>
        <begin position="460"/>
        <end position="552"/>
    </location>
</feature>
<evidence type="ECO:0000256" key="2">
    <source>
        <dbReference type="SAM" id="MobiDB-lite"/>
    </source>
</evidence>
<evidence type="ECO:0000256" key="1">
    <source>
        <dbReference type="PROSITE-ProRule" id="PRU00047"/>
    </source>
</evidence>
<dbReference type="PANTHER" id="PTHR13316:SF0">
    <property type="entry name" value="ZINC FINGER CCHC DOMAIN-CONTAINING PROTEIN 8"/>
    <property type="match status" value="1"/>
</dbReference>
<proteinExistence type="predicted"/>
<dbReference type="InterPro" id="IPR052115">
    <property type="entry name" value="NEXT_complex_subunit_ZCCHC8"/>
</dbReference>
<keyword evidence="1" id="KW-0863">Zinc-finger</keyword>
<dbReference type="EMBL" id="AMKT01000005">
    <property type="protein sequence ID" value="OXG30317.1"/>
    <property type="molecule type" value="Genomic_DNA"/>
</dbReference>
<evidence type="ECO:0000313" key="5">
    <source>
        <dbReference type="Proteomes" id="UP000199727"/>
    </source>
</evidence>